<keyword evidence="4" id="KW-0963">Cytoplasm</keyword>
<keyword evidence="6" id="KW-0143">Chaperone</keyword>
<comment type="similarity">
    <text evidence="3 10">Belongs to the FKBP-type PPIase family.</text>
</comment>
<evidence type="ECO:0000313" key="12">
    <source>
        <dbReference type="EMBL" id="TCN64556.1"/>
    </source>
</evidence>
<comment type="catalytic activity">
    <reaction evidence="1 9 10">
        <text>[protein]-peptidylproline (omega=180) = [protein]-peptidylproline (omega=0)</text>
        <dbReference type="Rhea" id="RHEA:16237"/>
        <dbReference type="Rhea" id="RHEA-COMP:10747"/>
        <dbReference type="Rhea" id="RHEA-COMP:10748"/>
        <dbReference type="ChEBI" id="CHEBI:83833"/>
        <dbReference type="ChEBI" id="CHEBI:83834"/>
        <dbReference type="EC" id="5.2.1.8"/>
    </reaction>
</comment>
<dbReference type="EC" id="5.2.1.8" evidence="10"/>
<feature type="domain" description="PPIase FKBP-type" evidence="11">
    <location>
        <begin position="6"/>
        <end position="81"/>
    </location>
</feature>
<evidence type="ECO:0000256" key="7">
    <source>
        <dbReference type="ARBA" id="ARBA00023235"/>
    </source>
</evidence>
<dbReference type="GO" id="GO:0003755">
    <property type="term" value="F:peptidyl-prolyl cis-trans isomerase activity"/>
    <property type="evidence" value="ECO:0007669"/>
    <property type="project" value="UniProtKB-UniRule"/>
</dbReference>
<name>A0A4R2EBY4_9BACT</name>
<keyword evidence="13" id="KW-1185">Reference proteome</keyword>
<keyword evidence="5 9" id="KW-0697">Rotamase</keyword>
<dbReference type="PROSITE" id="PS50059">
    <property type="entry name" value="FKBP_PPIASE"/>
    <property type="match status" value="1"/>
</dbReference>
<evidence type="ECO:0000256" key="6">
    <source>
        <dbReference type="ARBA" id="ARBA00023186"/>
    </source>
</evidence>
<comment type="function">
    <text evidence="8">Also involved in hydrogenase metallocenter assembly, probably by participating in the nickel insertion step. This function in hydrogenase biosynthesis requires chaperone activity and the presence of the metal-binding domain, but not PPIase activity.</text>
</comment>
<dbReference type="Proteomes" id="UP000294830">
    <property type="component" value="Unassembled WGS sequence"/>
</dbReference>
<dbReference type="GO" id="GO:0005737">
    <property type="term" value="C:cytoplasm"/>
    <property type="evidence" value="ECO:0007669"/>
    <property type="project" value="UniProtKB-SubCell"/>
</dbReference>
<dbReference type="Gene3D" id="3.10.50.40">
    <property type="match status" value="1"/>
</dbReference>
<comment type="subcellular location">
    <subcellularLocation>
        <location evidence="2">Cytoplasm</location>
    </subcellularLocation>
</comment>
<dbReference type="RefSeq" id="WP_131839976.1">
    <property type="nucleotide sequence ID" value="NZ_SLWB01000013.1"/>
</dbReference>
<evidence type="ECO:0000259" key="11">
    <source>
        <dbReference type="PROSITE" id="PS50059"/>
    </source>
</evidence>
<gene>
    <name evidence="12" type="ORF">CLV25_11384</name>
</gene>
<evidence type="ECO:0000256" key="5">
    <source>
        <dbReference type="ARBA" id="ARBA00023110"/>
    </source>
</evidence>
<evidence type="ECO:0000256" key="8">
    <source>
        <dbReference type="ARBA" id="ARBA00037071"/>
    </source>
</evidence>
<dbReference type="SUPFAM" id="SSF54534">
    <property type="entry name" value="FKBP-like"/>
    <property type="match status" value="1"/>
</dbReference>
<dbReference type="OrthoDB" id="9808891at2"/>
<sequence length="185" mass="19630">MNISKDAVVSLTYQLTVDGNVIETVTADRPMEFIFGAGYLLPKFEENVSGLKVGDKFSFMLPSDDAYGPKVDEAIVELPKNIFEVDGQIDPELLTLGNQVPMMDGEGHRMMGTVVEVKDEVVVMDFNHMLAGADLSFAGEVVGVREATEEELSHGHVHAGGCGSECGCEGDCSTGEGCGSGCGCE</sequence>
<dbReference type="Pfam" id="PF00254">
    <property type="entry name" value="FKBP_C"/>
    <property type="match status" value="1"/>
</dbReference>
<dbReference type="PANTHER" id="PTHR47861">
    <property type="entry name" value="FKBP-TYPE PEPTIDYL-PROLYL CIS-TRANS ISOMERASE SLYD"/>
    <property type="match status" value="1"/>
</dbReference>
<evidence type="ECO:0000256" key="4">
    <source>
        <dbReference type="ARBA" id="ARBA00022490"/>
    </source>
</evidence>
<evidence type="ECO:0000256" key="2">
    <source>
        <dbReference type="ARBA" id="ARBA00004496"/>
    </source>
</evidence>
<dbReference type="InterPro" id="IPR001179">
    <property type="entry name" value="PPIase_FKBP_dom"/>
</dbReference>
<dbReference type="GO" id="GO:0042026">
    <property type="term" value="P:protein refolding"/>
    <property type="evidence" value="ECO:0007669"/>
    <property type="project" value="UniProtKB-ARBA"/>
</dbReference>
<evidence type="ECO:0000256" key="1">
    <source>
        <dbReference type="ARBA" id="ARBA00000971"/>
    </source>
</evidence>
<evidence type="ECO:0000256" key="9">
    <source>
        <dbReference type="PROSITE-ProRule" id="PRU00277"/>
    </source>
</evidence>
<dbReference type="EMBL" id="SLWB01000013">
    <property type="protein sequence ID" value="TCN64556.1"/>
    <property type="molecule type" value="Genomic_DNA"/>
</dbReference>
<organism evidence="12 13">
    <name type="scientific">Acetobacteroides hydrogenigenes</name>
    <dbReference type="NCBI Taxonomy" id="979970"/>
    <lineage>
        <taxon>Bacteria</taxon>
        <taxon>Pseudomonadati</taxon>
        <taxon>Bacteroidota</taxon>
        <taxon>Bacteroidia</taxon>
        <taxon>Bacteroidales</taxon>
        <taxon>Rikenellaceae</taxon>
        <taxon>Acetobacteroides</taxon>
    </lineage>
</organism>
<dbReference type="PANTHER" id="PTHR47861:SF3">
    <property type="entry name" value="FKBP-TYPE PEPTIDYL-PROLYL CIS-TRANS ISOMERASE SLYD"/>
    <property type="match status" value="1"/>
</dbReference>
<accession>A0A4R2EBY4</accession>
<evidence type="ECO:0000313" key="13">
    <source>
        <dbReference type="Proteomes" id="UP000294830"/>
    </source>
</evidence>
<dbReference type="AlphaFoldDB" id="A0A4R2EBY4"/>
<dbReference type="InterPro" id="IPR046357">
    <property type="entry name" value="PPIase_dom_sf"/>
</dbReference>
<evidence type="ECO:0000256" key="10">
    <source>
        <dbReference type="RuleBase" id="RU003915"/>
    </source>
</evidence>
<comment type="caution">
    <text evidence="12">The sequence shown here is derived from an EMBL/GenBank/DDBJ whole genome shotgun (WGS) entry which is preliminary data.</text>
</comment>
<reference evidence="12 13" key="1">
    <citation type="submission" date="2019-03" db="EMBL/GenBank/DDBJ databases">
        <title>Genomic Encyclopedia of Archaeal and Bacterial Type Strains, Phase II (KMG-II): from individual species to whole genera.</title>
        <authorList>
            <person name="Goeker M."/>
        </authorList>
    </citation>
    <scope>NUCLEOTIDE SEQUENCE [LARGE SCALE GENOMIC DNA]</scope>
    <source>
        <strain evidence="12 13">RL-C</strain>
    </source>
</reference>
<keyword evidence="7 9" id="KW-0413">Isomerase</keyword>
<proteinExistence type="inferred from homology"/>
<evidence type="ECO:0000256" key="3">
    <source>
        <dbReference type="ARBA" id="ARBA00006577"/>
    </source>
</evidence>
<protein>
    <recommendedName>
        <fullName evidence="10">Peptidyl-prolyl cis-trans isomerase</fullName>
        <ecNumber evidence="10">5.2.1.8</ecNumber>
    </recommendedName>
</protein>